<feature type="region of interest" description="Disordered" evidence="1">
    <location>
        <begin position="231"/>
        <end position="257"/>
    </location>
</feature>
<feature type="compositionally biased region" description="Pro residues" evidence="1">
    <location>
        <begin position="241"/>
        <end position="251"/>
    </location>
</feature>
<dbReference type="Pfam" id="PF07716">
    <property type="entry name" value="bZIP_2"/>
    <property type="match status" value="1"/>
</dbReference>
<keyword evidence="4" id="KW-1185">Reference proteome</keyword>
<dbReference type="EMBL" id="VIIS01001173">
    <property type="protein sequence ID" value="KAF0301292.1"/>
    <property type="molecule type" value="Genomic_DNA"/>
</dbReference>
<feature type="compositionally biased region" description="Basic and acidic residues" evidence="1">
    <location>
        <begin position="399"/>
        <end position="415"/>
    </location>
</feature>
<feature type="region of interest" description="Disordered" evidence="1">
    <location>
        <begin position="92"/>
        <end position="114"/>
    </location>
</feature>
<dbReference type="SUPFAM" id="SSF57959">
    <property type="entry name" value="Leucine zipper domain"/>
    <property type="match status" value="1"/>
</dbReference>
<feature type="compositionally biased region" description="Polar residues" evidence="1">
    <location>
        <begin position="103"/>
        <end position="114"/>
    </location>
</feature>
<dbReference type="PROSITE" id="PS50217">
    <property type="entry name" value="BZIP"/>
    <property type="match status" value="1"/>
</dbReference>
<feature type="region of interest" description="Disordered" evidence="1">
    <location>
        <begin position="284"/>
        <end position="415"/>
    </location>
</feature>
<dbReference type="Proteomes" id="UP000440578">
    <property type="component" value="Unassembled WGS sequence"/>
</dbReference>
<feature type="region of interest" description="Disordered" evidence="1">
    <location>
        <begin position="52"/>
        <end position="76"/>
    </location>
</feature>
<dbReference type="InterPro" id="IPR004827">
    <property type="entry name" value="bZIP"/>
</dbReference>
<evidence type="ECO:0000313" key="4">
    <source>
        <dbReference type="Proteomes" id="UP000440578"/>
    </source>
</evidence>
<dbReference type="Gene3D" id="1.20.5.170">
    <property type="match status" value="1"/>
</dbReference>
<comment type="caution">
    <text evidence="3">The sequence shown here is derived from an EMBL/GenBank/DDBJ whole genome shotgun (WGS) entry which is preliminary data.</text>
</comment>
<dbReference type="InterPro" id="IPR046347">
    <property type="entry name" value="bZIP_sf"/>
</dbReference>
<feature type="compositionally biased region" description="Basic and acidic residues" evidence="1">
    <location>
        <begin position="378"/>
        <end position="392"/>
    </location>
</feature>
<evidence type="ECO:0000313" key="3">
    <source>
        <dbReference type="EMBL" id="KAF0301292.1"/>
    </source>
</evidence>
<gene>
    <name evidence="3" type="ORF">FJT64_026300</name>
</gene>
<dbReference type="SMART" id="SM00338">
    <property type="entry name" value="BRLZ"/>
    <property type="match status" value="1"/>
</dbReference>
<protein>
    <recommendedName>
        <fullName evidence="2">BZIP domain-containing protein</fullName>
    </recommendedName>
</protein>
<sequence length="444" mass="47209">MLKEAKLEVPSLVLGPPSPSWIDLIVGSPPGLLKEPRVLEDPTPPLEAVVQTRVHSRREQPASASEISSASRTISSASRTISSTSCVAERATDASCESRKRTTTSSGEFSKTTTTTKRRCVEVSGDETPATAHLDDWSSALAVDTLNQTFLAPSSGMEGYDAELMSELWGDLLLDASPEWNGSSLDAAVLPCDQLPTPTPLSDSHLIDEVSEEQLLELAEILEPAMPEVAAAAATAQTESLPPPPPPPPAPATTTTEAPAAATIDLAALLEETEIVFSPELATPVEPAPAAPPAAPAAPPAEEESTHYLLVVSPPADTCGGPSSSSSETPDDPEWEPDDASSRWSSISTDAEPAEALGATAPTRKRAARRPPAATPAEKYRRIRDTNNEASRRSRQQRKQRELDTQSRAEQLESENARLRERAAVLEGLLERVKALAPLLTAKR</sequence>
<dbReference type="AlphaFoldDB" id="A0A6A4WEH3"/>
<organism evidence="3 4">
    <name type="scientific">Amphibalanus amphitrite</name>
    <name type="common">Striped barnacle</name>
    <name type="synonym">Balanus amphitrite</name>
    <dbReference type="NCBI Taxonomy" id="1232801"/>
    <lineage>
        <taxon>Eukaryota</taxon>
        <taxon>Metazoa</taxon>
        <taxon>Ecdysozoa</taxon>
        <taxon>Arthropoda</taxon>
        <taxon>Crustacea</taxon>
        <taxon>Multicrustacea</taxon>
        <taxon>Cirripedia</taxon>
        <taxon>Thoracica</taxon>
        <taxon>Thoracicalcarea</taxon>
        <taxon>Balanomorpha</taxon>
        <taxon>Balanoidea</taxon>
        <taxon>Balanidae</taxon>
        <taxon>Amphibalaninae</taxon>
        <taxon>Amphibalanus</taxon>
    </lineage>
</organism>
<feature type="compositionally biased region" description="Low complexity" evidence="1">
    <location>
        <begin position="62"/>
        <end position="76"/>
    </location>
</feature>
<proteinExistence type="predicted"/>
<dbReference type="GO" id="GO:0003700">
    <property type="term" value="F:DNA-binding transcription factor activity"/>
    <property type="evidence" value="ECO:0007669"/>
    <property type="project" value="InterPro"/>
</dbReference>
<accession>A0A6A4WEH3</accession>
<reference evidence="3 4" key="1">
    <citation type="submission" date="2019-07" db="EMBL/GenBank/DDBJ databases">
        <title>Draft genome assembly of a fouling barnacle, Amphibalanus amphitrite (Darwin, 1854): The first reference genome for Thecostraca.</title>
        <authorList>
            <person name="Kim W."/>
        </authorList>
    </citation>
    <scope>NUCLEOTIDE SEQUENCE [LARGE SCALE GENOMIC DNA]</scope>
    <source>
        <strain evidence="3">SNU_AA5</strain>
        <tissue evidence="3">Soma without cirri and trophi</tissue>
    </source>
</reference>
<feature type="compositionally biased region" description="Acidic residues" evidence="1">
    <location>
        <begin position="329"/>
        <end position="339"/>
    </location>
</feature>
<evidence type="ECO:0000259" key="2">
    <source>
        <dbReference type="PROSITE" id="PS50217"/>
    </source>
</evidence>
<evidence type="ECO:0000256" key="1">
    <source>
        <dbReference type="SAM" id="MobiDB-lite"/>
    </source>
</evidence>
<name>A0A6A4WEH3_AMPAM</name>
<feature type="domain" description="BZIP" evidence="2">
    <location>
        <begin position="377"/>
        <end position="440"/>
    </location>
</feature>
<feature type="compositionally biased region" description="Pro residues" evidence="1">
    <location>
        <begin position="286"/>
        <end position="299"/>
    </location>
</feature>